<dbReference type="EMBL" id="CP024785">
    <property type="protein sequence ID" value="AUB42706.1"/>
    <property type="molecule type" value="Genomic_DNA"/>
</dbReference>
<accession>A0A2K8T4R3</accession>
<sequence length="92" mass="10111">MSLEELQKINYPIFGIKTTFSASAPCPKSNGIFWELPSILIAVIKAAQGVAHFKGNSPFMPTNETFIELQASTINVLGKDILKFKKTSILKP</sequence>
<gene>
    <name evidence="1" type="ORF">COO91_08852</name>
</gene>
<reference evidence="1 2" key="1">
    <citation type="submission" date="2017-11" db="EMBL/GenBank/DDBJ databases">
        <title>Complete genome of a free-living desiccation-tolerant cyanobacterium and its photosynthetic adaptation to extreme terrestrial habitat.</title>
        <authorList>
            <person name="Shang J."/>
        </authorList>
    </citation>
    <scope>NUCLEOTIDE SEQUENCE [LARGE SCALE GENOMIC DNA]</scope>
    <source>
        <strain evidence="1 2">CCNUN1</strain>
    </source>
</reference>
<dbReference type="Proteomes" id="UP000232003">
    <property type="component" value="Chromosome"/>
</dbReference>
<dbReference type="AlphaFoldDB" id="A0A2K8T4R3"/>
<proteinExistence type="predicted"/>
<keyword evidence="2" id="KW-1185">Reference proteome</keyword>
<name>A0A2K8T4R3_9NOSO</name>
<dbReference type="KEGG" id="nfl:COO91_08852"/>
<protein>
    <submittedName>
        <fullName evidence="1">Uncaracterized surface protein containing fasciclin</fullName>
    </submittedName>
</protein>
<organism evidence="1 2">
    <name type="scientific">Nostoc flagelliforme CCNUN1</name>
    <dbReference type="NCBI Taxonomy" id="2038116"/>
    <lineage>
        <taxon>Bacteria</taxon>
        <taxon>Bacillati</taxon>
        <taxon>Cyanobacteriota</taxon>
        <taxon>Cyanophyceae</taxon>
        <taxon>Nostocales</taxon>
        <taxon>Nostocaceae</taxon>
        <taxon>Nostoc</taxon>
    </lineage>
</organism>
<evidence type="ECO:0000313" key="2">
    <source>
        <dbReference type="Proteomes" id="UP000232003"/>
    </source>
</evidence>
<evidence type="ECO:0000313" key="1">
    <source>
        <dbReference type="EMBL" id="AUB42706.1"/>
    </source>
</evidence>